<dbReference type="EMBL" id="CM047581">
    <property type="protein sequence ID" value="KAI9916370.1"/>
    <property type="molecule type" value="Genomic_DNA"/>
</dbReference>
<organism evidence="1 2">
    <name type="scientific">Peronosclerospora sorghi</name>
    <dbReference type="NCBI Taxonomy" id="230839"/>
    <lineage>
        <taxon>Eukaryota</taxon>
        <taxon>Sar</taxon>
        <taxon>Stramenopiles</taxon>
        <taxon>Oomycota</taxon>
        <taxon>Peronosporomycetes</taxon>
        <taxon>Peronosporales</taxon>
        <taxon>Peronosporaceae</taxon>
        <taxon>Peronosclerospora</taxon>
    </lineage>
</organism>
<gene>
    <name evidence="1" type="ORF">PsorP6_018019</name>
</gene>
<reference evidence="1 2" key="1">
    <citation type="journal article" date="2022" name="bioRxiv">
        <title>The genome of the oomycete Peronosclerospora sorghi, a cosmopolitan pathogen of maize and sorghum, is inflated with dispersed pseudogenes.</title>
        <authorList>
            <person name="Fletcher K."/>
            <person name="Martin F."/>
            <person name="Isakeit T."/>
            <person name="Cavanaugh K."/>
            <person name="Magill C."/>
            <person name="Michelmore R."/>
        </authorList>
    </citation>
    <scope>NUCLEOTIDE SEQUENCE [LARGE SCALE GENOMIC DNA]</scope>
    <source>
        <strain evidence="1">P6</strain>
    </source>
</reference>
<accession>A0ACC0WE29</accession>
<dbReference type="Proteomes" id="UP001163321">
    <property type="component" value="Chromosome 2"/>
</dbReference>
<evidence type="ECO:0000313" key="1">
    <source>
        <dbReference type="EMBL" id="KAI9916370.1"/>
    </source>
</evidence>
<protein>
    <submittedName>
        <fullName evidence="1">Uncharacterized protein</fullName>
    </submittedName>
</protein>
<sequence length="379" mass="43948">MSRTPPLLVVVTWVCSLASVLSGSSPSLAPGRLAKAKVCAVDMHASREALALVHVTPERAPSRTSRSLYPMLLCFVNTISVHHATRARAVADTWGQRCDKLVFFSNASDTIVVRHGTARERRYDVIRIDAPADHNHLWQKHKATLRYVHAHYRHAFDWFYKVDDDAYVVVENLKRYLRRPEILQRYKRAPMHVGHRFNLTQALVSYYIVDAALEKIWRSKWDRWVFNSGGPGYGMNRRYLDTIVHSLRDWTCLSDQYSTMLPDDASIAFCMMWHDVYPWDTRDHRGRERWHANKPHGVYFANPHRPNYWYTQYHQHIGGVRSKEDSIAPDSVAFHYIRPALMYHLERTLYLCRTGDEIPDLAAFNEKYGLALGEAVIAV</sequence>
<name>A0ACC0WE29_9STRA</name>
<evidence type="ECO:0000313" key="2">
    <source>
        <dbReference type="Proteomes" id="UP001163321"/>
    </source>
</evidence>
<keyword evidence="2" id="KW-1185">Reference proteome</keyword>
<proteinExistence type="predicted"/>
<comment type="caution">
    <text evidence="1">The sequence shown here is derived from an EMBL/GenBank/DDBJ whole genome shotgun (WGS) entry which is preliminary data.</text>
</comment>